<dbReference type="NCBIfam" id="TIGR00797">
    <property type="entry name" value="matE"/>
    <property type="match status" value="1"/>
</dbReference>
<evidence type="ECO:0000313" key="10">
    <source>
        <dbReference type="EMBL" id="OOE88138.1"/>
    </source>
</evidence>
<comment type="caution">
    <text evidence="10">The sequence shown here is derived from an EMBL/GenBank/DDBJ whole genome shotgun (WGS) entry which is preliminary data.</text>
</comment>
<evidence type="ECO:0000256" key="5">
    <source>
        <dbReference type="ARBA" id="ARBA00022692"/>
    </source>
</evidence>
<dbReference type="InterPro" id="IPR048279">
    <property type="entry name" value="MdtK-like"/>
</dbReference>
<feature type="transmembrane region" description="Helical" evidence="9">
    <location>
        <begin position="325"/>
        <end position="347"/>
    </location>
</feature>
<evidence type="ECO:0000256" key="3">
    <source>
        <dbReference type="ARBA" id="ARBA00022448"/>
    </source>
</evidence>
<evidence type="ECO:0000256" key="7">
    <source>
        <dbReference type="ARBA" id="ARBA00023136"/>
    </source>
</evidence>
<protein>
    <recommendedName>
        <fullName evidence="2">Multidrug resistance protein NorM</fullName>
    </recommendedName>
    <alternativeName>
        <fullName evidence="8">Na(+)/drug antiporter</fullName>
    </alternativeName>
</protein>
<dbReference type="InterPro" id="IPR047135">
    <property type="entry name" value="YsiQ"/>
</dbReference>
<evidence type="ECO:0000256" key="4">
    <source>
        <dbReference type="ARBA" id="ARBA00022475"/>
    </source>
</evidence>
<accession>A0ABX3KG71</accession>
<evidence type="ECO:0000256" key="8">
    <source>
        <dbReference type="ARBA" id="ARBA00030855"/>
    </source>
</evidence>
<feature type="transmembrane region" description="Helical" evidence="9">
    <location>
        <begin position="99"/>
        <end position="120"/>
    </location>
</feature>
<feature type="transmembrane region" description="Helical" evidence="9">
    <location>
        <begin position="367"/>
        <end position="392"/>
    </location>
</feature>
<feature type="transmembrane region" description="Helical" evidence="9">
    <location>
        <begin position="293"/>
        <end position="313"/>
    </location>
</feature>
<keyword evidence="11" id="KW-1185">Reference proteome</keyword>
<keyword evidence="5 9" id="KW-0812">Transmembrane</keyword>
<evidence type="ECO:0000256" key="6">
    <source>
        <dbReference type="ARBA" id="ARBA00022989"/>
    </source>
</evidence>
<feature type="transmembrane region" description="Helical" evidence="9">
    <location>
        <begin position="65"/>
        <end position="87"/>
    </location>
</feature>
<feature type="transmembrane region" description="Helical" evidence="9">
    <location>
        <begin position="203"/>
        <end position="222"/>
    </location>
</feature>
<keyword evidence="6 9" id="KW-1133">Transmembrane helix</keyword>
<feature type="transmembrane region" description="Helical" evidence="9">
    <location>
        <begin position="404"/>
        <end position="422"/>
    </location>
</feature>
<keyword evidence="7 9" id="KW-0472">Membrane</keyword>
<dbReference type="EMBL" id="MUFC01000008">
    <property type="protein sequence ID" value="OOE88138.1"/>
    <property type="molecule type" value="Genomic_DNA"/>
</dbReference>
<evidence type="ECO:0000256" key="9">
    <source>
        <dbReference type="SAM" id="Phobius"/>
    </source>
</evidence>
<evidence type="ECO:0000256" key="1">
    <source>
        <dbReference type="ARBA" id="ARBA00004429"/>
    </source>
</evidence>
<dbReference type="Pfam" id="PF01554">
    <property type="entry name" value="MatE"/>
    <property type="match status" value="2"/>
</dbReference>
<keyword evidence="3" id="KW-0813">Transport</keyword>
<keyword evidence="4" id="KW-1003">Cell membrane</keyword>
<evidence type="ECO:0000256" key="2">
    <source>
        <dbReference type="ARBA" id="ARBA00013489"/>
    </source>
</evidence>
<name>A0ABX3KG71_9GAMM</name>
<feature type="transmembrane region" description="Helical" evidence="9">
    <location>
        <begin position="256"/>
        <end position="273"/>
    </location>
</feature>
<feature type="transmembrane region" description="Helical" evidence="9">
    <location>
        <begin position="172"/>
        <end position="191"/>
    </location>
</feature>
<comment type="subcellular location">
    <subcellularLocation>
        <location evidence="1">Cell inner membrane</location>
        <topology evidence="1">Multi-pass membrane protein</topology>
    </subcellularLocation>
</comment>
<dbReference type="InterPro" id="IPR002528">
    <property type="entry name" value="MATE_fam"/>
</dbReference>
<proteinExistence type="predicted"/>
<organism evidence="10 11">
    <name type="scientific">Salinivibrio sharmensis</name>
    <dbReference type="NCBI Taxonomy" id="390883"/>
    <lineage>
        <taxon>Bacteria</taxon>
        <taxon>Pseudomonadati</taxon>
        <taxon>Pseudomonadota</taxon>
        <taxon>Gammaproteobacteria</taxon>
        <taxon>Vibrionales</taxon>
        <taxon>Vibrionaceae</taxon>
        <taxon>Salinivibrio</taxon>
    </lineage>
</organism>
<dbReference type="PANTHER" id="PTHR42925:SF2">
    <property type="entry name" value="NA+ DRIVEN MULTIDRUG EFFLUX PUMP"/>
    <property type="match status" value="1"/>
</dbReference>
<evidence type="ECO:0000313" key="11">
    <source>
        <dbReference type="Proteomes" id="UP000188627"/>
    </source>
</evidence>
<feature type="transmembrane region" description="Helical" evidence="9">
    <location>
        <begin position="21"/>
        <end position="45"/>
    </location>
</feature>
<gene>
    <name evidence="10" type="ORF">BZG74_09215</name>
</gene>
<reference evidence="11" key="1">
    <citation type="submission" date="2017-01" db="EMBL/GenBank/DDBJ databases">
        <title>Draft genome of the species Salinivibrio sharmensis.</title>
        <authorList>
            <person name="Lopez-Hermoso C."/>
            <person name="De La Haba R."/>
            <person name="Sanchez-Porro C."/>
            <person name="Ventosa A."/>
        </authorList>
    </citation>
    <scope>NUCLEOTIDE SEQUENCE [LARGE SCALE GENOMIC DNA]</scope>
    <source>
        <strain evidence="11">CBH463</strain>
    </source>
</reference>
<sequence length="463" mass="49533">MESLVTAHSRPFFDPVFLKRLLLIAVPIALQTMMFSSRSLVDILMVGQLSEADVAAIGIAGKAMFVSSLLILGAMTGGSMLVAQYWGAGDRQGFREKTALTVTLTNATAALSAFVFWAYADVIVGFASDNPTVIALGQDYLQIAGLSLFCLASVSGLAAGLRAMHKPGISTFFSGVGISVNVVLNWVFIFGNLGAPELGSKGAAVATVLSGIVEVTALYAYLYHRQHLVAFSFSDWKASLTLVAVKRFLSLSLPTAFNFLMWSSGLFVYHAIIGHVNEAGLAAIAVITPVESLSLSFLIGTANAAAVLVGNNLGAQQTDTAYHQAWQVAMFNFIAGVAIACVMLMIQPWVLSFFPALTGETAQITAYFYWAMCALIIVKTIPMAMIVGVLRAGGDVRYCLGQDFVAQWLIGIPVVLTAAVVFEWPVYWVYVLLGVEEVVKWVGSLIRVKSGVWLNNLVNDGQG</sequence>
<feature type="transmembrane region" description="Helical" evidence="9">
    <location>
        <begin position="140"/>
        <end position="160"/>
    </location>
</feature>
<dbReference type="PANTHER" id="PTHR42925">
    <property type="entry name" value="MULTIDRUG AND TOXIN EFFLUX PROTEIN MATE FAMILY"/>
    <property type="match status" value="1"/>
</dbReference>
<dbReference type="PIRSF" id="PIRSF006603">
    <property type="entry name" value="DinF"/>
    <property type="match status" value="1"/>
</dbReference>
<dbReference type="Proteomes" id="UP000188627">
    <property type="component" value="Unassembled WGS sequence"/>
</dbReference>